<gene>
    <name evidence="4" type="ORF">AFE02nite_11750</name>
</gene>
<sequence length="210" mass="21856">MSSNAIVTTVVGWAATEPREIHAGRVPYTSFRLASTPRHFDCARGVWVEGRTEWLTVKVFRDTALNVAGSVHKGQPLVVTGRLRTEEWQGENGARSGLVLEASALGHDLTRGRATFVKTKHVAAGSGDADDAGAAPGAGEVRGGPADGADVDPWLVDASAFDDAPVLSDAVAAELAALAEDDVEDEIDAAMDEAIDEVAEQLAAGVAVEV</sequence>
<dbReference type="InterPro" id="IPR012340">
    <property type="entry name" value="NA-bd_OB-fold"/>
</dbReference>
<dbReference type="InterPro" id="IPR000424">
    <property type="entry name" value="Primosome_PriB/ssb"/>
</dbReference>
<dbReference type="Pfam" id="PF00436">
    <property type="entry name" value="SSB"/>
    <property type="match status" value="1"/>
</dbReference>
<comment type="caution">
    <text evidence="4">The sequence shown here is derived from an EMBL/GenBank/DDBJ whole genome shotgun (WGS) entry which is preliminary data.</text>
</comment>
<keyword evidence="5" id="KW-1185">Reference proteome</keyword>
<dbReference type="RefSeq" id="WP_146819200.1">
    <property type="nucleotide sequence ID" value="NZ_BJYK01000001.1"/>
</dbReference>
<evidence type="ECO:0000256" key="3">
    <source>
        <dbReference type="SAM" id="MobiDB-lite"/>
    </source>
</evidence>
<evidence type="ECO:0000313" key="4">
    <source>
        <dbReference type="EMBL" id="GEN79441.1"/>
    </source>
</evidence>
<dbReference type="SUPFAM" id="SSF50249">
    <property type="entry name" value="Nucleic acid-binding proteins"/>
    <property type="match status" value="1"/>
</dbReference>
<evidence type="ECO:0000256" key="1">
    <source>
        <dbReference type="ARBA" id="ARBA00023125"/>
    </source>
</evidence>
<keyword evidence="1 2" id="KW-0238">DNA-binding</keyword>
<protein>
    <submittedName>
        <fullName evidence="4">Single-stranded DNA-binding protein</fullName>
    </submittedName>
</protein>
<dbReference type="PROSITE" id="PS50935">
    <property type="entry name" value="SSB"/>
    <property type="match status" value="1"/>
</dbReference>
<dbReference type="GO" id="GO:0003697">
    <property type="term" value="F:single-stranded DNA binding"/>
    <property type="evidence" value="ECO:0007669"/>
    <property type="project" value="InterPro"/>
</dbReference>
<reference evidence="4 5" key="1">
    <citation type="submission" date="2019-07" db="EMBL/GenBank/DDBJ databases">
        <title>Whole genome shotgun sequence of Actinotalea fermentans NBRC 105374.</title>
        <authorList>
            <person name="Hosoyama A."/>
            <person name="Uohara A."/>
            <person name="Ohji S."/>
            <person name="Ichikawa N."/>
        </authorList>
    </citation>
    <scope>NUCLEOTIDE SEQUENCE [LARGE SCALE GENOMIC DNA]</scope>
    <source>
        <strain evidence="4 5">NBRC 105374</strain>
    </source>
</reference>
<dbReference type="Proteomes" id="UP000321484">
    <property type="component" value="Unassembled WGS sequence"/>
</dbReference>
<feature type="compositionally biased region" description="Low complexity" evidence="3">
    <location>
        <begin position="125"/>
        <end position="139"/>
    </location>
</feature>
<dbReference type="AlphaFoldDB" id="A0A511YW62"/>
<proteinExistence type="predicted"/>
<dbReference type="EMBL" id="BJYK01000001">
    <property type="protein sequence ID" value="GEN79441.1"/>
    <property type="molecule type" value="Genomic_DNA"/>
</dbReference>
<feature type="region of interest" description="Disordered" evidence="3">
    <location>
        <begin position="125"/>
        <end position="149"/>
    </location>
</feature>
<dbReference type="CDD" id="cd04496">
    <property type="entry name" value="SSB_OBF"/>
    <property type="match status" value="1"/>
</dbReference>
<dbReference type="Gene3D" id="2.40.50.140">
    <property type="entry name" value="Nucleic acid-binding proteins"/>
    <property type="match status" value="1"/>
</dbReference>
<evidence type="ECO:0000256" key="2">
    <source>
        <dbReference type="PROSITE-ProRule" id="PRU00252"/>
    </source>
</evidence>
<dbReference type="OrthoDB" id="4427276at2"/>
<name>A0A511YW62_9CELL</name>
<accession>A0A511YW62</accession>
<organism evidence="4 5">
    <name type="scientific">Actinotalea fermentans</name>
    <dbReference type="NCBI Taxonomy" id="43671"/>
    <lineage>
        <taxon>Bacteria</taxon>
        <taxon>Bacillati</taxon>
        <taxon>Actinomycetota</taxon>
        <taxon>Actinomycetes</taxon>
        <taxon>Micrococcales</taxon>
        <taxon>Cellulomonadaceae</taxon>
        <taxon>Actinotalea</taxon>
    </lineage>
</organism>
<evidence type="ECO:0000313" key="5">
    <source>
        <dbReference type="Proteomes" id="UP000321484"/>
    </source>
</evidence>